<dbReference type="CDD" id="cd17502">
    <property type="entry name" value="MFS_Azr1_MDR_like"/>
    <property type="match status" value="1"/>
</dbReference>
<dbReference type="PRINTS" id="PR01036">
    <property type="entry name" value="TCRTETB"/>
</dbReference>
<evidence type="ECO:0000313" key="10">
    <source>
        <dbReference type="Proteomes" id="UP000823485"/>
    </source>
</evidence>
<dbReference type="NCBIfam" id="TIGR00711">
    <property type="entry name" value="efflux_EmrB"/>
    <property type="match status" value="1"/>
</dbReference>
<keyword evidence="10" id="KW-1185">Reference proteome</keyword>
<name>A0ABS2RDQ6_9BACI</name>
<proteinExistence type="predicted"/>
<comment type="caution">
    <text evidence="9">The sequence shown here is derived from an EMBL/GenBank/DDBJ whole genome shotgun (WGS) entry which is preliminary data.</text>
</comment>
<dbReference type="Gene3D" id="1.20.1250.20">
    <property type="entry name" value="MFS general substrate transporter like domains"/>
    <property type="match status" value="1"/>
</dbReference>
<evidence type="ECO:0000256" key="2">
    <source>
        <dbReference type="ARBA" id="ARBA00022448"/>
    </source>
</evidence>
<feature type="transmembrane region" description="Helical" evidence="7">
    <location>
        <begin position="365"/>
        <end position="386"/>
    </location>
</feature>
<dbReference type="InterPro" id="IPR011701">
    <property type="entry name" value="MFS"/>
</dbReference>
<feature type="domain" description="Major facilitator superfamily (MFS) profile" evidence="8">
    <location>
        <begin position="18"/>
        <end position="499"/>
    </location>
</feature>
<feature type="transmembrane region" description="Helical" evidence="7">
    <location>
        <begin position="272"/>
        <end position="292"/>
    </location>
</feature>
<feature type="transmembrane region" description="Helical" evidence="7">
    <location>
        <begin position="304"/>
        <end position="326"/>
    </location>
</feature>
<evidence type="ECO:0000256" key="5">
    <source>
        <dbReference type="ARBA" id="ARBA00022989"/>
    </source>
</evidence>
<feature type="transmembrane region" description="Helical" evidence="7">
    <location>
        <begin position="407"/>
        <end position="426"/>
    </location>
</feature>
<evidence type="ECO:0000256" key="1">
    <source>
        <dbReference type="ARBA" id="ARBA00004651"/>
    </source>
</evidence>
<dbReference type="PROSITE" id="PS50850">
    <property type="entry name" value="MFS"/>
    <property type="match status" value="1"/>
</dbReference>
<evidence type="ECO:0000256" key="4">
    <source>
        <dbReference type="ARBA" id="ARBA00022692"/>
    </source>
</evidence>
<feature type="transmembrane region" description="Helical" evidence="7">
    <location>
        <begin position="171"/>
        <end position="190"/>
    </location>
</feature>
<feature type="transmembrane region" description="Helical" evidence="7">
    <location>
        <begin position="52"/>
        <end position="71"/>
    </location>
</feature>
<dbReference type="SUPFAM" id="SSF103473">
    <property type="entry name" value="MFS general substrate transporter"/>
    <property type="match status" value="1"/>
</dbReference>
<dbReference type="Proteomes" id="UP000823485">
    <property type="component" value="Unassembled WGS sequence"/>
</dbReference>
<sequence>MEDTIQNTEKKETKRKYVLVAVMLAMFVGAVEATIVATAMPAIVGELGGFSHYSWVFSAYLLMNTITVLIYGKLADLFGRKPVITFGIGIFLLGSLLCGVAASMGQLILFRLLQGIGAGAVMPIATTIVGDIYSPEERPKIQGYLSSVWGISAVMGPAVGGLLVEFLSWRWVFWVSIPLGLLAMVGFWLFLHENMEKKKPQIDYAGAGLLTVVIASLMIILVEGGVRFSWTSPQIIGLSVIAVAAFLFFIVQEQKTAEPMVPFEIWKIRPLFIANVVSFTTGLMLIGISSFLPAYVQGVMEESATVAGFTLTAMSIGWPIASTVAGKLMLKIGYRNTSFIGGIFLVVGGLLFVAIVPAAGPGGAALSSFCFGVGMGMTSTSFIVLIQSAVSWKQRGITTATNMFMRNLGNTVGAALLGGILNGQILRYFSERGGKVGEELTLDSTNKLLTEEQRSELLPAVKALLQDGLSHSLHSVYVAVLIFGIISLILIFFLPKKKNWQVDSSSS</sequence>
<dbReference type="PANTHER" id="PTHR23501">
    <property type="entry name" value="MAJOR FACILITATOR SUPERFAMILY"/>
    <property type="match status" value="1"/>
</dbReference>
<evidence type="ECO:0000256" key="7">
    <source>
        <dbReference type="SAM" id="Phobius"/>
    </source>
</evidence>
<dbReference type="Pfam" id="PF07690">
    <property type="entry name" value="MFS_1"/>
    <property type="match status" value="1"/>
</dbReference>
<keyword evidence="3" id="KW-1003">Cell membrane</keyword>
<evidence type="ECO:0000256" key="3">
    <source>
        <dbReference type="ARBA" id="ARBA00022475"/>
    </source>
</evidence>
<evidence type="ECO:0000256" key="6">
    <source>
        <dbReference type="ARBA" id="ARBA00023136"/>
    </source>
</evidence>
<keyword evidence="2" id="KW-0813">Transport</keyword>
<gene>
    <name evidence="9" type="ORF">JOC94_004022</name>
</gene>
<dbReference type="InterPro" id="IPR004638">
    <property type="entry name" value="EmrB-like"/>
</dbReference>
<evidence type="ECO:0000313" key="9">
    <source>
        <dbReference type="EMBL" id="MBM7716998.1"/>
    </source>
</evidence>
<feature type="transmembrane region" description="Helical" evidence="7">
    <location>
        <begin position="234"/>
        <end position="251"/>
    </location>
</feature>
<organism evidence="9 10">
    <name type="scientific">Siminovitchia thermophila</name>
    <dbReference type="NCBI Taxonomy" id="1245522"/>
    <lineage>
        <taxon>Bacteria</taxon>
        <taxon>Bacillati</taxon>
        <taxon>Bacillota</taxon>
        <taxon>Bacilli</taxon>
        <taxon>Bacillales</taxon>
        <taxon>Bacillaceae</taxon>
        <taxon>Siminovitchia</taxon>
    </lineage>
</organism>
<accession>A0ABS2RDQ6</accession>
<dbReference type="InterPro" id="IPR020846">
    <property type="entry name" value="MFS_dom"/>
</dbReference>
<feature type="transmembrane region" description="Helical" evidence="7">
    <location>
        <begin position="108"/>
        <end position="129"/>
    </location>
</feature>
<dbReference type="EMBL" id="JAFBFH010000036">
    <property type="protein sequence ID" value="MBM7716998.1"/>
    <property type="molecule type" value="Genomic_DNA"/>
</dbReference>
<feature type="transmembrane region" description="Helical" evidence="7">
    <location>
        <begin position="141"/>
        <end position="159"/>
    </location>
</feature>
<keyword evidence="5 7" id="KW-1133">Transmembrane helix</keyword>
<feature type="transmembrane region" description="Helical" evidence="7">
    <location>
        <begin position="474"/>
        <end position="494"/>
    </location>
</feature>
<feature type="transmembrane region" description="Helical" evidence="7">
    <location>
        <begin position="202"/>
        <end position="222"/>
    </location>
</feature>
<comment type="subcellular location">
    <subcellularLocation>
        <location evidence="1">Cell membrane</location>
        <topology evidence="1">Multi-pass membrane protein</topology>
    </subcellularLocation>
</comment>
<dbReference type="InterPro" id="IPR036259">
    <property type="entry name" value="MFS_trans_sf"/>
</dbReference>
<feature type="transmembrane region" description="Helical" evidence="7">
    <location>
        <begin position="17"/>
        <end position="40"/>
    </location>
</feature>
<reference evidence="9 10" key="1">
    <citation type="submission" date="2021-01" db="EMBL/GenBank/DDBJ databases">
        <title>Genomic Encyclopedia of Type Strains, Phase IV (KMG-IV): sequencing the most valuable type-strain genomes for metagenomic binning, comparative biology and taxonomic classification.</title>
        <authorList>
            <person name="Goeker M."/>
        </authorList>
    </citation>
    <scope>NUCLEOTIDE SEQUENCE [LARGE SCALE GENOMIC DNA]</scope>
    <source>
        <strain evidence="9 10">DSM 105453</strain>
    </source>
</reference>
<dbReference type="PANTHER" id="PTHR23501:SF191">
    <property type="entry name" value="VACUOLAR BASIC AMINO ACID TRANSPORTER 4"/>
    <property type="match status" value="1"/>
</dbReference>
<keyword evidence="6 7" id="KW-0472">Membrane</keyword>
<protein>
    <submittedName>
        <fullName evidence="9">EmrB/QacA subfamily drug resistance transporter</fullName>
    </submittedName>
</protein>
<feature type="transmembrane region" description="Helical" evidence="7">
    <location>
        <begin position="83"/>
        <end position="102"/>
    </location>
</feature>
<feature type="transmembrane region" description="Helical" evidence="7">
    <location>
        <begin position="338"/>
        <end position="359"/>
    </location>
</feature>
<keyword evidence="4 7" id="KW-0812">Transmembrane</keyword>
<evidence type="ECO:0000259" key="8">
    <source>
        <dbReference type="PROSITE" id="PS50850"/>
    </source>
</evidence>
<dbReference type="Gene3D" id="1.20.1720.10">
    <property type="entry name" value="Multidrug resistance protein D"/>
    <property type="match status" value="1"/>
</dbReference>